<dbReference type="InterPro" id="IPR016161">
    <property type="entry name" value="Ald_DH/histidinol_DH"/>
</dbReference>
<dbReference type="Gene3D" id="3.40.309.10">
    <property type="entry name" value="Aldehyde Dehydrogenase, Chain A, domain 2"/>
    <property type="match status" value="1"/>
</dbReference>
<proteinExistence type="inferred from homology"/>
<comment type="similarity">
    <text evidence="1">Belongs to the aldehyde dehydrogenase family.</text>
</comment>
<dbReference type="PANTHER" id="PTHR11699">
    <property type="entry name" value="ALDEHYDE DEHYDROGENASE-RELATED"/>
    <property type="match status" value="1"/>
</dbReference>
<evidence type="ECO:0000256" key="3">
    <source>
        <dbReference type="ARBA" id="ARBA00024226"/>
    </source>
</evidence>
<dbReference type="OrthoDB" id="310895at2759"/>
<sequence length="265" mass="28643">MTLHPGIAKISFTGTIATGKSIVANCAKTLKRLTLELAGNDAAIVADDVDVGEVAGRAATGCFFNAGQMCVATKRVYVHESRYDEFLEKFTNEVKKSFSVKSDATSPSLFDPVSNKMQYNSVKEFADHYKKNGYSVIATELPLDSKGFWVPPTIVTKPPEDSILVQEERFGPILPILTWTDEEEVIQRANLSNAGLGASVYCRAVGRAESIARKIEAGTVSINAPELPNVGGYFAGMKDSGHGGEMGKQGLLSYCYTQSLHFAKT</sequence>
<gene>
    <name evidence="6" type="primary">FUS7-1</name>
    <name evidence="6" type="ORF">CSHISOI_07042</name>
</gene>
<evidence type="ECO:0000256" key="2">
    <source>
        <dbReference type="ARBA" id="ARBA00023002"/>
    </source>
</evidence>
<evidence type="ECO:0000313" key="6">
    <source>
        <dbReference type="EMBL" id="TQN68405.1"/>
    </source>
</evidence>
<dbReference type="EMBL" id="PUHP01000706">
    <property type="protein sequence ID" value="TQN68405.1"/>
    <property type="molecule type" value="Genomic_DNA"/>
</dbReference>
<dbReference type="Proteomes" id="UP000326340">
    <property type="component" value="Unassembled WGS sequence"/>
</dbReference>
<evidence type="ECO:0000256" key="1">
    <source>
        <dbReference type="ARBA" id="ARBA00009986"/>
    </source>
</evidence>
<comment type="caution">
    <text evidence="6">The sequence shown here is derived from an EMBL/GenBank/DDBJ whole genome shotgun (WGS) entry which is preliminary data.</text>
</comment>
<dbReference type="SUPFAM" id="SSF53720">
    <property type="entry name" value="ALDH-like"/>
    <property type="match status" value="1"/>
</dbReference>
<name>A0A5Q4BN33_9PEZI</name>
<dbReference type="InterPro" id="IPR016160">
    <property type="entry name" value="Ald_DH_CS_CYS"/>
</dbReference>
<dbReference type="PROSITE" id="PS00070">
    <property type="entry name" value="ALDEHYDE_DEHYDR_CYS"/>
    <property type="match status" value="1"/>
</dbReference>
<keyword evidence="7" id="KW-1185">Reference proteome</keyword>
<keyword evidence="2" id="KW-0560">Oxidoreductase</keyword>
<dbReference type="Pfam" id="PF00171">
    <property type="entry name" value="Aldedh"/>
    <property type="match status" value="1"/>
</dbReference>
<feature type="domain" description="Aldehyde dehydrogenase" evidence="5">
    <location>
        <begin position="1"/>
        <end position="259"/>
    </location>
</feature>
<dbReference type="AlphaFoldDB" id="A0A5Q4BN33"/>
<dbReference type="Gene3D" id="3.40.605.10">
    <property type="entry name" value="Aldehyde Dehydrogenase, Chain A, domain 1"/>
    <property type="match status" value="1"/>
</dbReference>
<organism evidence="6 7">
    <name type="scientific">Colletotrichum shisoi</name>
    <dbReference type="NCBI Taxonomy" id="2078593"/>
    <lineage>
        <taxon>Eukaryota</taxon>
        <taxon>Fungi</taxon>
        <taxon>Dikarya</taxon>
        <taxon>Ascomycota</taxon>
        <taxon>Pezizomycotina</taxon>
        <taxon>Sordariomycetes</taxon>
        <taxon>Hypocreomycetidae</taxon>
        <taxon>Glomerellales</taxon>
        <taxon>Glomerellaceae</taxon>
        <taxon>Colletotrichum</taxon>
        <taxon>Colletotrichum destructivum species complex</taxon>
    </lineage>
</organism>
<dbReference type="EC" id="1.2.1.3" evidence="3"/>
<comment type="catalytic activity">
    <reaction evidence="4">
        <text>an aldehyde + NAD(+) + H2O = a carboxylate + NADH + 2 H(+)</text>
        <dbReference type="Rhea" id="RHEA:16185"/>
        <dbReference type="ChEBI" id="CHEBI:15377"/>
        <dbReference type="ChEBI" id="CHEBI:15378"/>
        <dbReference type="ChEBI" id="CHEBI:17478"/>
        <dbReference type="ChEBI" id="CHEBI:29067"/>
        <dbReference type="ChEBI" id="CHEBI:57540"/>
        <dbReference type="ChEBI" id="CHEBI:57945"/>
        <dbReference type="EC" id="1.2.1.3"/>
    </reaction>
</comment>
<evidence type="ECO:0000313" key="7">
    <source>
        <dbReference type="Proteomes" id="UP000326340"/>
    </source>
</evidence>
<accession>A0A5Q4BN33</accession>
<dbReference type="InterPro" id="IPR016163">
    <property type="entry name" value="Ald_DH_C"/>
</dbReference>
<evidence type="ECO:0000256" key="4">
    <source>
        <dbReference type="ARBA" id="ARBA00049194"/>
    </source>
</evidence>
<dbReference type="InterPro" id="IPR016162">
    <property type="entry name" value="Ald_DH_N"/>
</dbReference>
<reference evidence="6 7" key="1">
    <citation type="journal article" date="2019" name="Sci. Rep.">
        <title>Colletotrichum shisoi sp. nov., an anthracnose pathogen of Perilla frutescens in Japan: molecular phylogenetic, morphological and genomic evidence.</title>
        <authorList>
            <person name="Gan P."/>
            <person name="Tsushima A."/>
            <person name="Hiroyama R."/>
            <person name="Narusaka M."/>
            <person name="Takano Y."/>
            <person name="Narusaka Y."/>
            <person name="Kawaradani M."/>
            <person name="Damm U."/>
            <person name="Shirasu K."/>
        </authorList>
    </citation>
    <scope>NUCLEOTIDE SEQUENCE [LARGE SCALE GENOMIC DNA]</scope>
    <source>
        <strain evidence="6 7">PG-2018a</strain>
    </source>
</reference>
<dbReference type="GO" id="GO:0004029">
    <property type="term" value="F:aldehyde dehydrogenase (NAD+) activity"/>
    <property type="evidence" value="ECO:0007669"/>
    <property type="project" value="UniProtKB-EC"/>
</dbReference>
<evidence type="ECO:0000259" key="5">
    <source>
        <dbReference type="Pfam" id="PF00171"/>
    </source>
</evidence>
<protein>
    <recommendedName>
        <fullName evidence="3">aldehyde dehydrogenase (NAD(+))</fullName>
        <ecNumber evidence="3">1.2.1.3</ecNumber>
    </recommendedName>
</protein>
<dbReference type="InterPro" id="IPR015590">
    <property type="entry name" value="Aldehyde_DH_dom"/>
</dbReference>